<organism evidence="2 5">
    <name type="scientific">Halococcus dombrowskii</name>
    <dbReference type="NCBI Taxonomy" id="179637"/>
    <lineage>
        <taxon>Archaea</taxon>
        <taxon>Methanobacteriati</taxon>
        <taxon>Methanobacteriota</taxon>
        <taxon>Stenosarchaea group</taxon>
        <taxon>Halobacteria</taxon>
        <taxon>Halobacteriales</taxon>
        <taxon>Halococcaceae</taxon>
        <taxon>Halococcus</taxon>
    </lineage>
</organism>
<evidence type="ECO:0000313" key="4">
    <source>
        <dbReference type="Proteomes" id="UP000830542"/>
    </source>
</evidence>
<dbReference type="EMBL" id="CP095005">
    <property type="protein sequence ID" value="UOO94440.1"/>
    <property type="molecule type" value="Genomic_DNA"/>
</dbReference>
<sequence length="312" mass="35907">MTLVSAILPTYNRADYVSGAIDTVLEQSHDEIEVVVVDDGSTDDTTERLAAYEDDDRVRVRHNEENRGISASMNRAAELANGEFVCVLNDDDRWHEEKVEKQLAAFERAGEDVGIVYTGGVVKQGERVVRVYRPERRGDIYPDVIARFGLHPHSSHMLRAECFELGGFDPDFPRGVDWDHCIRLAQEYEFEYVDERLVERIFHTDNISQQLTHGVEVNRMIWEKYHTEIENYPGIERRLREKQCRAHARVALERGQRRRAFAYARRAMGYDRSAESAFIMLFALLGRRALGAARRVRDAVMNWRATGSNTDG</sequence>
<dbReference type="KEGG" id="hdo:MUK72_10730"/>
<name>A0AAV3SB99_HALDO</name>
<dbReference type="InterPro" id="IPR029044">
    <property type="entry name" value="Nucleotide-diphossugar_trans"/>
</dbReference>
<gene>
    <name evidence="2" type="ORF">GCM10008985_02580</name>
    <name evidence="3" type="ORF">MUK72_10730</name>
</gene>
<dbReference type="Proteomes" id="UP001500962">
    <property type="component" value="Unassembled WGS sequence"/>
</dbReference>
<evidence type="ECO:0000259" key="1">
    <source>
        <dbReference type="Pfam" id="PF00535"/>
    </source>
</evidence>
<dbReference type="InterPro" id="IPR001173">
    <property type="entry name" value="Glyco_trans_2-like"/>
</dbReference>
<dbReference type="Proteomes" id="UP000830542">
    <property type="component" value="Chromosome"/>
</dbReference>
<reference evidence="2" key="1">
    <citation type="journal article" date="2014" name="Int. J. Syst. Evol. Microbiol.">
        <title>Complete genome sequence of Corynebacterium casei LMG S-19264T (=DSM 44701T), isolated from a smear-ripened cheese.</title>
        <authorList>
            <consortium name="US DOE Joint Genome Institute (JGI-PGF)"/>
            <person name="Walter F."/>
            <person name="Albersmeier A."/>
            <person name="Kalinowski J."/>
            <person name="Ruckert C."/>
        </authorList>
    </citation>
    <scope>NUCLEOTIDE SEQUENCE</scope>
    <source>
        <strain evidence="2">JCM 12289</strain>
    </source>
</reference>
<evidence type="ECO:0000313" key="5">
    <source>
        <dbReference type="Proteomes" id="UP001500962"/>
    </source>
</evidence>
<reference evidence="3" key="2">
    <citation type="submission" date="2022-04" db="EMBL/GenBank/DDBJ databases">
        <title>Sequencing and genomic assembly of Halococcus dombrowskii.</title>
        <authorList>
            <person name="Lim S.W."/>
            <person name="MacLea K.S."/>
        </authorList>
    </citation>
    <scope>NUCLEOTIDE SEQUENCE</scope>
    <source>
        <strain evidence="3">H4</strain>
    </source>
</reference>
<evidence type="ECO:0000313" key="3">
    <source>
        <dbReference type="EMBL" id="UOO94440.1"/>
    </source>
</evidence>
<dbReference type="AlphaFoldDB" id="A0AAV3SB99"/>
<dbReference type="Pfam" id="PF00535">
    <property type="entry name" value="Glycos_transf_2"/>
    <property type="match status" value="1"/>
</dbReference>
<feature type="domain" description="Glycosyltransferase 2-like" evidence="1">
    <location>
        <begin position="5"/>
        <end position="115"/>
    </location>
</feature>
<dbReference type="SUPFAM" id="SSF53448">
    <property type="entry name" value="Nucleotide-diphospho-sugar transferases"/>
    <property type="match status" value="1"/>
</dbReference>
<protein>
    <submittedName>
        <fullName evidence="3">Glycosyltransferase</fullName>
    </submittedName>
</protein>
<accession>A0AAV3SB99</accession>
<keyword evidence="4" id="KW-1185">Reference proteome</keyword>
<dbReference type="Gene3D" id="3.90.550.10">
    <property type="entry name" value="Spore Coat Polysaccharide Biosynthesis Protein SpsA, Chain A"/>
    <property type="match status" value="1"/>
</dbReference>
<dbReference type="GeneID" id="71762328"/>
<dbReference type="PANTHER" id="PTHR43685">
    <property type="entry name" value="GLYCOSYLTRANSFERASE"/>
    <property type="match status" value="1"/>
</dbReference>
<reference evidence="2" key="3">
    <citation type="submission" date="2023-12" db="EMBL/GenBank/DDBJ databases">
        <authorList>
            <person name="Sun Q."/>
            <person name="Inoue M."/>
        </authorList>
    </citation>
    <scope>NUCLEOTIDE SEQUENCE</scope>
    <source>
        <strain evidence="2">JCM 12289</strain>
    </source>
</reference>
<dbReference type="InterPro" id="IPR050834">
    <property type="entry name" value="Glycosyltransf_2"/>
</dbReference>
<dbReference type="EMBL" id="BAAADN010000002">
    <property type="protein sequence ID" value="GAA0450477.1"/>
    <property type="molecule type" value="Genomic_DNA"/>
</dbReference>
<evidence type="ECO:0000313" key="2">
    <source>
        <dbReference type="EMBL" id="GAA0450477.1"/>
    </source>
</evidence>
<proteinExistence type="predicted"/>
<dbReference type="PANTHER" id="PTHR43685:SF2">
    <property type="entry name" value="GLYCOSYLTRANSFERASE 2-LIKE DOMAIN-CONTAINING PROTEIN"/>
    <property type="match status" value="1"/>
</dbReference>
<dbReference type="RefSeq" id="WP_244700220.1">
    <property type="nucleotide sequence ID" value="NZ_BAAADN010000002.1"/>
</dbReference>